<dbReference type="Proteomes" id="UP000752696">
    <property type="component" value="Unassembled WGS sequence"/>
</dbReference>
<keyword evidence="2" id="KW-1185">Reference proteome</keyword>
<sequence length="141" mass="16578">MNRFSTLYGSNNCTLTIYKAKYKDTDTYFQCIHSFNDARIPETIKFYDEYKIRCRCYRSNGQKIQRKIKNTEVAFAELATECQEKQQLGKEEPAKTITNITANSCDRRNCHIRFCKSNKPNKICLKCEKYINGKCILKNPM</sequence>
<organism evidence="1 2">
    <name type="scientific">Heterotrigona itama</name>
    <dbReference type="NCBI Taxonomy" id="395501"/>
    <lineage>
        <taxon>Eukaryota</taxon>
        <taxon>Metazoa</taxon>
        <taxon>Ecdysozoa</taxon>
        <taxon>Arthropoda</taxon>
        <taxon>Hexapoda</taxon>
        <taxon>Insecta</taxon>
        <taxon>Pterygota</taxon>
        <taxon>Neoptera</taxon>
        <taxon>Endopterygota</taxon>
        <taxon>Hymenoptera</taxon>
        <taxon>Apocrita</taxon>
        <taxon>Aculeata</taxon>
        <taxon>Apoidea</taxon>
        <taxon>Anthophila</taxon>
        <taxon>Apidae</taxon>
        <taxon>Heterotrigona</taxon>
    </lineage>
</organism>
<proteinExistence type="predicted"/>
<protein>
    <submittedName>
        <fullName evidence="1">Uncharacterized protein</fullName>
    </submittedName>
</protein>
<evidence type="ECO:0000313" key="2">
    <source>
        <dbReference type="Proteomes" id="UP000752696"/>
    </source>
</evidence>
<evidence type="ECO:0000313" key="1">
    <source>
        <dbReference type="EMBL" id="CAD1470418.1"/>
    </source>
</evidence>
<accession>A0A6V7GY96</accession>
<comment type="caution">
    <text evidence="1">The sequence shown here is derived from an EMBL/GenBank/DDBJ whole genome shotgun (WGS) entry which is preliminary data.</text>
</comment>
<gene>
    <name evidence="1" type="ORF">MHI_LOCUS186833</name>
</gene>
<feature type="non-terminal residue" evidence="1">
    <location>
        <position position="141"/>
    </location>
</feature>
<reference evidence="1" key="1">
    <citation type="submission" date="2020-07" db="EMBL/GenBank/DDBJ databases">
        <authorList>
            <person name="Nazaruddin N."/>
        </authorList>
    </citation>
    <scope>NUCLEOTIDE SEQUENCE</scope>
</reference>
<dbReference type="EMBL" id="CAJDYZ010003750">
    <property type="protein sequence ID" value="CAD1470418.1"/>
    <property type="molecule type" value="Genomic_DNA"/>
</dbReference>
<dbReference type="AlphaFoldDB" id="A0A6V7GY96"/>
<name>A0A6V7GY96_9HYME</name>